<sequence>MDKQDHTSEISKLIALKKYEQPSDEFFDQFHAEFRERQRQEMLQQSAHELFIERLATWFSCLGRVKWAYAGGAAFAAIALLFTLQPDDQQVPTNRLVVQPASNANSYEPMEHMQVVDLRPQAMPVGELQVF</sequence>
<keyword evidence="1" id="KW-0472">Membrane</keyword>
<keyword evidence="1" id="KW-0812">Transmembrane</keyword>
<organism evidence="2 3">
    <name type="scientific">Persicirhabdus sediminis</name>
    <dbReference type="NCBI Taxonomy" id="454144"/>
    <lineage>
        <taxon>Bacteria</taxon>
        <taxon>Pseudomonadati</taxon>
        <taxon>Verrucomicrobiota</taxon>
        <taxon>Verrucomicrobiia</taxon>
        <taxon>Verrucomicrobiales</taxon>
        <taxon>Verrucomicrobiaceae</taxon>
        <taxon>Persicirhabdus</taxon>
    </lineage>
</organism>
<keyword evidence="1" id="KW-1133">Transmembrane helix</keyword>
<gene>
    <name evidence="2" type="ORF">JIN82_15345</name>
</gene>
<name>A0A8J7SL39_9BACT</name>
<evidence type="ECO:0000313" key="3">
    <source>
        <dbReference type="Proteomes" id="UP000624703"/>
    </source>
</evidence>
<dbReference type="Proteomes" id="UP000624703">
    <property type="component" value="Unassembled WGS sequence"/>
</dbReference>
<feature type="transmembrane region" description="Helical" evidence="1">
    <location>
        <begin position="67"/>
        <end position="84"/>
    </location>
</feature>
<keyword evidence="3" id="KW-1185">Reference proteome</keyword>
<accession>A0A8J7SL39</accession>
<dbReference type="RefSeq" id="WP_200312553.1">
    <property type="nucleotide sequence ID" value="NZ_JAENIM010000046.1"/>
</dbReference>
<evidence type="ECO:0000256" key="1">
    <source>
        <dbReference type="SAM" id="Phobius"/>
    </source>
</evidence>
<proteinExistence type="predicted"/>
<dbReference type="EMBL" id="JAENIM010000046">
    <property type="protein sequence ID" value="MBK1792539.1"/>
    <property type="molecule type" value="Genomic_DNA"/>
</dbReference>
<protein>
    <submittedName>
        <fullName evidence="2">Uncharacterized protein</fullName>
    </submittedName>
</protein>
<evidence type="ECO:0000313" key="2">
    <source>
        <dbReference type="EMBL" id="MBK1792539.1"/>
    </source>
</evidence>
<comment type="caution">
    <text evidence="2">The sequence shown here is derived from an EMBL/GenBank/DDBJ whole genome shotgun (WGS) entry which is preliminary data.</text>
</comment>
<reference evidence="2" key="1">
    <citation type="submission" date="2021-01" db="EMBL/GenBank/DDBJ databases">
        <title>Modified the classification status of verrucomicrobia.</title>
        <authorList>
            <person name="Feng X."/>
        </authorList>
    </citation>
    <scope>NUCLEOTIDE SEQUENCE</scope>
    <source>
        <strain evidence="2">_KCTC 22039</strain>
    </source>
</reference>
<dbReference type="AlphaFoldDB" id="A0A8J7SL39"/>